<reference evidence="1 2" key="1">
    <citation type="journal article" date="2019" name="Int. J. Syst. Evol. Microbiol.">
        <title>The Global Catalogue of Microorganisms (GCM) 10K type strain sequencing project: providing services to taxonomists for standard genome sequencing and annotation.</title>
        <authorList>
            <consortium name="The Broad Institute Genomics Platform"/>
            <consortium name="The Broad Institute Genome Sequencing Center for Infectious Disease"/>
            <person name="Wu L."/>
            <person name="Ma J."/>
        </authorList>
    </citation>
    <scope>NUCLEOTIDE SEQUENCE [LARGE SCALE GENOMIC DNA]</scope>
    <source>
        <strain evidence="1 2">JCM 4505</strain>
    </source>
</reference>
<gene>
    <name evidence="1" type="ORF">GCM10010302_16820</name>
</gene>
<protein>
    <submittedName>
        <fullName evidence="1">Uncharacterized protein</fullName>
    </submittedName>
</protein>
<proteinExistence type="predicted"/>
<comment type="caution">
    <text evidence="1">The sequence shown here is derived from an EMBL/GenBank/DDBJ whole genome shotgun (WGS) entry which is preliminary data.</text>
</comment>
<dbReference type="Proteomes" id="UP001501867">
    <property type="component" value="Unassembled WGS sequence"/>
</dbReference>
<evidence type="ECO:0000313" key="2">
    <source>
        <dbReference type="Proteomes" id="UP001501867"/>
    </source>
</evidence>
<keyword evidence="2" id="KW-1185">Reference proteome</keyword>
<sequence length="56" mass="6040">MRERVRPDGELVGSPLDGMLLDATGWGPQEFVDHTVLMSENGSGRSSAPTTCRPKP</sequence>
<name>A0ABN0V837_9ACTN</name>
<evidence type="ECO:0000313" key="1">
    <source>
        <dbReference type="EMBL" id="GAA0279746.1"/>
    </source>
</evidence>
<organism evidence="1 2">
    <name type="scientific">Streptomyces polychromogenes</name>
    <dbReference type="NCBI Taxonomy" id="67342"/>
    <lineage>
        <taxon>Bacteria</taxon>
        <taxon>Bacillati</taxon>
        <taxon>Actinomycetota</taxon>
        <taxon>Actinomycetes</taxon>
        <taxon>Kitasatosporales</taxon>
        <taxon>Streptomycetaceae</taxon>
        <taxon>Streptomyces</taxon>
    </lineage>
</organism>
<accession>A0ABN0V837</accession>
<dbReference type="EMBL" id="BAAABV010000011">
    <property type="protein sequence ID" value="GAA0279746.1"/>
    <property type="molecule type" value="Genomic_DNA"/>
</dbReference>